<feature type="active site" description="Proton donor" evidence="7">
    <location>
        <position position="353"/>
    </location>
</feature>
<gene>
    <name evidence="7" type="primary">pgi</name>
    <name evidence="9" type="ORF">BOW53_02045</name>
</gene>
<evidence type="ECO:0000313" key="9">
    <source>
        <dbReference type="EMBL" id="OOZ41806.1"/>
    </source>
</evidence>
<dbReference type="PROSITE" id="PS51463">
    <property type="entry name" value="P_GLUCOSE_ISOMERASE_3"/>
    <property type="match status" value="1"/>
</dbReference>
<dbReference type="EMBL" id="MPRL01000005">
    <property type="protein sequence ID" value="OOZ41806.1"/>
    <property type="molecule type" value="Genomic_DNA"/>
</dbReference>
<evidence type="ECO:0000256" key="4">
    <source>
        <dbReference type="ARBA" id="ARBA00023152"/>
    </source>
</evidence>
<name>A0A1T2LA38_9GAMM</name>
<sequence>MSTLVESSAWQALKSHHQQIEPLQMRELFAEDAERFSRFSLNFNDLLLDYSKNRITAETMPLLFALARQQQVEQWRDRMFSGEKINLTEGRAVLHTALRNRSNRPVMVDGEDVMPQVNAVLEHMRRFSDSVRSGEWRGFSGERITDIVNIGIGGSDLGPVMVCEALKPYHHPELNMHFVSNVDATHVAEVLKKVKPESTLFIIASKTFTTQETLTNSHTARSWFLESGASEADIAKHFVALSTNGEGVSAFGINTDNMFEFWDWVGGRYSLWSAIGLPIVLAIGMENYEALLSGAHEMDEHFRSAPLEQNLPVVMALLGVWYSNFYGACSHAILPYDQYMHRFPAYFQQGDMESNGKWVDRNGNPVDYTTGPVIWGEPGTNGQHAFYQLIHQGTRLIPADFIAPAESQNPLGDHHPKLLSNFFAQTEALMRGKNEAEVRAELEGQGLTGEALEALLPHKIFEGNRPTNSIMFRRLDPKTLGSLIALYEQKIFVQGVIWEINSFDQWGVELGKQLASAILPKLSAEEAATGHDSSTLGLINYWRDMTGKG</sequence>
<dbReference type="OrthoDB" id="140919at2"/>
<dbReference type="FunFam" id="3.40.50.10490:FF:000004">
    <property type="entry name" value="Glucose-6-phosphate isomerase"/>
    <property type="match status" value="1"/>
</dbReference>
<keyword evidence="7" id="KW-0963">Cytoplasm</keyword>
<dbReference type="GO" id="GO:0051156">
    <property type="term" value="P:glucose 6-phosphate metabolic process"/>
    <property type="evidence" value="ECO:0007669"/>
    <property type="project" value="TreeGrafter"/>
</dbReference>
<dbReference type="Gene3D" id="3.40.50.10490">
    <property type="entry name" value="Glucose-6-phosphate isomerase like protein, domain 1"/>
    <property type="match status" value="2"/>
</dbReference>
<keyword evidence="3 7" id="KW-0312">Gluconeogenesis</keyword>
<evidence type="ECO:0000256" key="5">
    <source>
        <dbReference type="ARBA" id="ARBA00023235"/>
    </source>
</evidence>
<dbReference type="GO" id="GO:0006096">
    <property type="term" value="P:glycolytic process"/>
    <property type="evidence" value="ECO:0007669"/>
    <property type="project" value="UniProtKB-UniRule"/>
</dbReference>
<dbReference type="GO" id="GO:0005829">
    <property type="term" value="C:cytosol"/>
    <property type="evidence" value="ECO:0007669"/>
    <property type="project" value="TreeGrafter"/>
</dbReference>
<evidence type="ECO:0000256" key="6">
    <source>
        <dbReference type="ARBA" id="ARBA00029321"/>
    </source>
</evidence>
<feature type="active site" evidence="7">
    <location>
        <position position="512"/>
    </location>
</feature>
<dbReference type="InterPro" id="IPR035476">
    <property type="entry name" value="SIS_PGI_1"/>
</dbReference>
<dbReference type="NCBIfam" id="NF001211">
    <property type="entry name" value="PRK00179.1"/>
    <property type="match status" value="1"/>
</dbReference>
<organism evidence="9 10">
    <name type="scientific">Solemya pervernicosa gill symbiont</name>
    <dbReference type="NCBI Taxonomy" id="642797"/>
    <lineage>
        <taxon>Bacteria</taxon>
        <taxon>Pseudomonadati</taxon>
        <taxon>Pseudomonadota</taxon>
        <taxon>Gammaproteobacteria</taxon>
        <taxon>sulfur-oxidizing symbionts</taxon>
    </lineage>
</organism>
<dbReference type="PANTHER" id="PTHR11469:SF1">
    <property type="entry name" value="GLUCOSE-6-PHOSPHATE ISOMERASE"/>
    <property type="match status" value="1"/>
</dbReference>
<dbReference type="PANTHER" id="PTHR11469">
    <property type="entry name" value="GLUCOSE-6-PHOSPHATE ISOMERASE"/>
    <property type="match status" value="1"/>
</dbReference>
<keyword evidence="4 7" id="KW-0324">Glycolysis</keyword>
<dbReference type="AlphaFoldDB" id="A0A1T2LA38"/>
<dbReference type="PRINTS" id="PR00662">
    <property type="entry name" value="G6PISOMERASE"/>
</dbReference>
<comment type="catalytic activity">
    <reaction evidence="6 7 8">
        <text>alpha-D-glucose 6-phosphate = beta-D-fructose 6-phosphate</text>
        <dbReference type="Rhea" id="RHEA:11816"/>
        <dbReference type="ChEBI" id="CHEBI:57634"/>
        <dbReference type="ChEBI" id="CHEBI:58225"/>
        <dbReference type="EC" id="5.3.1.9"/>
    </reaction>
</comment>
<dbReference type="SUPFAM" id="SSF53697">
    <property type="entry name" value="SIS domain"/>
    <property type="match status" value="1"/>
</dbReference>
<evidence type="ECO:0000256" key="2">
    <source>
        <dbReference type="ARBA" id="ARBA00006604"/>
    </source>
</evidence>
<dbReference type="EC" id="5.3.1.9" evidence="7"/>
<dbReference type="RefSeq" id="WP_078482426.1">
    <property type="nucleotide sequence ID" value="NZ_MPRL01000005.1"/>
</dbReference>
<dbReference type="Gene3D" id="1.10.1390.10">
    <property type="match status" value="1"/>
</dbReference>
<proteinExistence type="inferred from homology"/>
<dbReference type="UniPathway" id="UPA00138"/>
<dbReference type="CDD" id="cd05015">
    <property type="entry name" value="SIS_PGI_1"/>
    <property type="match status" value="1"/>
</dbReference>
<comment type="pathway">
    <text evidence="1 7 8">Carbohydrate degradation; glycolysis; D-glyceraldehyde 3-phosphate and glycerone phosphate from D-glucose: step 2/4.</text>
</comment>
<dbReference type="InterPro" id="IPR046348">
    <property type="entry name" value="SIS_dom_sf"/>
</dbReference>
<keyword evidence="10" id="KW-1185">Reference proteome</keyword>
<dbReference type="GO" id="GO:0097367">
    <property type="term" value="F:carbohydrate derivative binding"/>
    <property type="evidence" value="ECO:0007669"/>
    <property type="project" value="InterPro"/>
</dbReference>
<dbReference type="CDD" id="cd05016">
    <property type="entry name" value="SIS_PGI_2"/>
    <property type="match status" value="1"/>
</dbReference>
<dbReference type="InterPro" id="IPR035482">
    <property type="entry name" value="SIS_PGI_2"/>
</dbReference>
<dbReference type="InterPro" id="IPR018189">
    <property type="entry name" value="Phosphoglucose_isomerase_CS"/>
</dbReference>
<dbReference type="FunFam" id="1.10.1390.10:FF:000001">
    <property type="entry name" value="Glucose-6-phosphate isomerase"/>
    <property type="match status" value="1"/>
</dbReference>
<dbReference type="PROSITE" id="PS00174">
    <property type="entry name" value="P_GLUCOSE_ISOMERASE_2"/>
    <property type="match status" value="1"/>
</dbReference>
<dbReference type="HAMAP" id="MF_00473">
    <property type="entry name" value="G6P_isomerase"/>
    <property type="match status" value="1"/>
</dbReference>
<comment type="subcellular location">
    <subcellularLocation>
        <location evidence="7">Cytoplasm</location>
    </subcellularLocation>
</comment>
<evidence type="ECO:0000256" key="8">
    <source>
        <dbReference type="RuleBase" id="RU000612"/>
    </source>
</evidence>
<dbReference type="InterPro" id="IPR023096">
    <property type="entry name" value="G6P_Isomerase_C"/>
</dbReference>
<dbReference type="GO" id="GO:0048029">
    <property type="term" value="F:monosaccharide binding"/>
    <property type="evidence" value="ECO:0007669"/>
    <property type="project" value="TreeGrafter"/>
</dbReference>
<dbReference type="GO" id="GO:0006094">
    <property type="term" value="P:gluconeogenesis"/>
    <property type="evidence" value="ECO:0007669"/>
    <property type="project" value="UniProtKB-UniRule"/>
</dbReference>
<evidence type="ECO:0000256" key="7">
    <source>
        <dbReference type="HAMAP-Rule" id="MF_00473"/>
    </source>
</evidence>
<evidence type="ECO:0000256" key="1">
    <source>
        <dbReference type="ARBA" id="ARBA00004926"/>
    </source>
</evidence>
<dbReference type="UniPathway" id="UPA00109">
    <property type="reaction ID" value="UER00181"/>
</dbReference>
<comment type="function">
    <text evidence="7">Catalyzes the reversible isomerization of glucose-6-phosphate to fructose-6-phosphate.</text>
</comment>
<comment type="pathway">
    <text evidence="7">Carbohydrate biosynthesis; gluconeogenesis.</text>
</comment>
<comment type="caution">
    <text evidence="9">The sequence shown here is derived from an EMBL/GenBank/DDBJ whole genome shotgun (WGS) entry which is preliminary data.</text>
</comment>
<protein>
    <recommendedName>
        <fullName evidence="7">Glucose-6-phosphate isomerase</fullName>
        <shortName evidence="7">GPI</shortName>
        <ecNumber evidence="7">5.3.1.9</ecNumber>
    </recommendedName>
    <alternativeName>
        <fullName evidence="7">Phosphoglucose isomerase</fullName>
        <shortName evidence="7">PGI</shortName>
    </alternativeName>
    <alternativeName>
        <fullName evidence="7">Phosphohexose isomerase</fullName>
        <shortName evidence="7">PHI</shortName>
    </alternativeName>
</protein>
<dbReference type="Pfam" id="PF00342">
    <property type="entry name" value="PGI"/>
    <property type="match status" value="1"/>
</dbReference>
<dbReference type="PROSITE" id="PS00765">
    <property type="entry name" value="P_GLUCOSE_ISOMERASE_1"/>
    <property type="match status" value="1"/>
</dbReference>
<reference evidence="9 10" key="1">
    <citation type="submission" date="2016-11" db="EMBL/GenBank/DDBJ databases">
        <title>Mixed transmission modes and dynamic genome evolution in an obligate animal-bacterial symbiosis.</title>
        <authorList>
            <person name="Russell S.L."/>
            <person name="Corbett-Detig R.B."/>
            <person name="Cavanaugh C.M."/>
        </authorList>
    </citation>
    <scope>NUCLEOTIDE SEQUENCE [LARGE SCALE GENOMIC DNA]</scope>
    <source>
        <strain evidence="9">Sveles-Q1</strain>
    </source>
</reference>
<feature type="active site" evidence="7">
    <location>
        <position position="384"/>
    </location>
</feature>
<dbReference type="GO" id="GO:0004347">
    <property type="term" value="F:glucose-6-phosphate isomerase activity"/>
    <property type="evidence" value="ECO:0007669"/>
    <property type="project" value="UniProtKB-UniRule"/>
</dbReference>
<comment type="similarity">
    <text evidence="2 7 8">Belongs to the GPI family.</text>
</comment>
<evidence type="ECO:0000256" key="3">
    <source>
        <dbReference type="ARBA" id="ARBA00022432"/>
    </source>
</evidence>
<keyword evidence="5 7" id="KW-0413">Isomerase</keyword>
<evidence type="ECO:0000313" key="10">
    <source>
        <dbReference type="Proteomes" id="UP000191110"/>
    </source>
</evidence>
<accession>A0A1T2LA38</accession>
<dbReference type="InterPro" id="IPR001672">
    <property type="entry name" value="G6P_Isomerase"/>
</dbReference>
<dbReference type="Proteomes" id="UP000191110">
    <property type="component" value="Unassembled WGS sequence"/>
</dbReference>